<gene>
    <name evidence="1" type="ORF">SAMN05216167_103436</name>
</gene>
<evidence type="ECO:0000313" key="2">
    <source>
        <dbReference type="Proteomes" id="UP000198598"/>
    </source>
</evidence>
<name>A0A1I1PU63_9BACT</name>
<evidence type="ECO:0000313" key="1">
    <source>
        <dbReference type="EMBL" id="SFD13295.1"/>
    </source>
</evidence>
<reference evidence="1 2" key="1">
    <citation type="submission" date="2016-10" db="EMBL/GenBank/DDBJ databases">
        <authorList>
            <person name="de Groot N.N."/>
        </authorList>
    </citation>
    <scope>NUCLEOTIDE SEQUENCE [LARGE SCALE GENOMIC DNA]</scope>
    <source>
        <strain evidence="1 2">DSM 26130</strain>
    </source>
</reference>
<proteinExistence type="predicted"/>
<organism evidence="1 2">
    <name type="scientific">Spirosoma endophyticum</name>
    <dbReference type="NCBI Taxonomy" id="662367"/>
    <lineage>
        <taxon>Bacteria</taxon>
        <taxon>Pseudomonadati</taxon>
        <taxon>Bacteroidota</taxon>
        <taxon>Cytophagia</taxon>
        <taxon>Cytophagales</taxon>
        <taxon>Cytophagaceae</taxon>
        <taxon>Spirosoma</taxon>
    </lineage>
</organism>
<accession>A0A1I1PU63</accession>
<dbReference type="AlphaFoldDB" id="A0A1I1PU63"/>
<sequence>MSAGNLLLLIKEKCEVEGYHVKVFAETNSKEGVKGTGLVADSWLAT</sequence>
<protein>
    <submittedName>
        <fullName evidence="1">Uncharacterized protein</fullName>
    </submittedName>
</protein>
<dbReference type="EMBL" id="FOLQ01000003">
    <property type="protein sequence ID" value="SFD13295.1"/>
    <property type="molecule type" value="Genomic_DNA"/>
</dbReference>
<keyword evidence="2" id="KW-1185">Reference proteome</keyword>
<dbReference type="Proteomes" id="UP000198598">
    <property type="component" value="Unassembled WGS sequence"/>
</dbReference>